<dbReference type="GO" id="GO:0008270">
    <property type="term" value="F:zinc ion binding"/>
    <property type="evidence" value="ECO:0007669"/>
    <property type="project" value="UniProtKB-KW"/>
</dbReference>
<proteinExistence type="predicted"/>
<reference evidence="6" key="1">
    <citation type="submission" date="2019-10" db="EMBL/GenBank/DDBJ databases">
        <authorList>
            <consortium name="DOE Joint Genome Institute"/>
            <person name="Kuo A."/>
            <person name="Miyauchi S."/>
            <person name="Kiss E."/>
            <person name="Drula E."/>
            <person name="Kohler A."/>
            <person name="Sanchez-Garcia M."/>
            <person name="Andreopoulos B."/>
            <person name="Barry K.W."/>
            <person name="Bonito G."/>
            <person name="Buee M."/>
            <person name="Carver A."/>
            <person name="Chen C."/>
            <person name="Cichocki N."/>
            <person name="Clum A."/>
            <person name="Culley D."/>
            <person name="Crous P.W."/>
            <person name="Fauchery L."/>
            <person name="Girlanda M."/>
            <person name="Hayes R."/>
            <person name="Keri Z."/>
            <person name="LaButti K."/>
            <person name="Lipzen A."/>
            <person name="Lombard V."/>
            <person name="Magnuson J."/>
            <person name="Maillard F."/>
            <person name="Morin E."/>
            <person name="Murat C."/>
            <person name="Nolan M."/>
            <person name="Ohm R."/>
            <person name="Pangilinan J."/>
            <person name="Pereira M."/>
            <person name="Perotto S."/>
            <person name="Peter M."/>
            <person name="Riley R."/>
            <person name="Sitrit Y."/>
            <person name="Stielow B."/>
            <person name="Szollosi G."/>
            <person name="Zifcakova L."/>
            <person name="Stursova M."/>
            <person name="Spatafora J.W."/>
            <person name="Tedersoo L."/>
            <person name="Vaario L.-M."/>
            <person name="Yamada A."/>
            <person name="Yan M."/>
            <person name="Wang P."/>
            <person name="Xu J."/>
            <person name="Bruns T."/>
            <person name="Baldrian P."/>
            <person name="Vilgalys R."/>
            <person name="Henrissat B."/>
            <person name="Grigoriev I.V."/>
            <person name="Hibbett D."/>
            <person name="Nagy L.G."/>
            <person name="Martin F.M."/>
        </authorList>
    </citation>
    <scope>NUCLEOTIDE SEQUENCE</scope>
    <source>
        <strain evidence="6">BED1</strain>
    </source>
</reference>
<dbReference type="Proteomes" id="UP001194468">
    <property type="component" value="Unassembled WGS sequence"/>
</dbReference>
<dbReference type="EMBL" id="WHUW01000033">
    <property type="protein sequence ID" value="KAF8433492.1"/>
    <property type="molecule type" value="Genomic_DNA"/>
</dbReference>
<dbReference type="AlphaFoldDB" id="A0AAD4BLG9"/>
<gene>
    <name evidence="6" type="ORF">L210DRAFT_3556281</name>
</gene>
<dbReference type="Gene3D" id="6.10.140.2220">
    <property type="match status" value="1"/>
</dbReference>
<keyword evidence="2 4" id="KW-0863">Zinc-finger</keyword>
<protein>
    <recommendedName>
        <fullName evidence="5">MYND-type domain-containing protein</fullName>
    </recommendedName>
</protein>
<reference evidence="6" key="2">
    <citation type="journal article" date="2020" name="Nat. Commun.">
        <title>Large-scale genome sequencing of mycorrhizal fungi provides insights into the early evolution of symbiotic traits.</title>
        <authorList>
            <person name="Miyauchi S."/>
            <person name="Kiss E."/>
            <person name="Kuo A."/>
            <person name="Drula E."/>
            <person name="Kohler A."/>
            <person name="Sanchez-Garcia M."/>
            <person name="Morin E."/>
            <person name="Andreopoulos B."/>
            <person name="Barry K.W."/>
            <person name="Bonito G."/>
            <person name="Buee M."/>
            <person name="Carver A."/>
            <person name="Chen C."/>
            <person name="Cichocki N."/>
            <person name="Clum A."/>
            <person name="Culley D."/>
            <person name="Crous P.W."/>
            <person name="Fauchery L."/>
            <person name="Girlanda M."/>
            <person name="Hayes R.D."/>
            <person name="Keri Z."/>
            <person name="LaButti K."/>
            <person name="Lipzen A."/>
            <person name="Lombard V."/>
            <person name="Magnuson J."/>
            <person name="Maillard F."/>
            <person name="Murat C."/>
            <person name="Nolan M."/>
            <person name="Ohm R.A."/>
            <person name="Pangilinan J."/>
            <person name="Pereira M.F."/>
            <person name="Perotto S."/>
            <person name="Peter M."/>
            <person name="Pfister S."/>
            <person name="Riley R."/>
            <person name="Sitrit Y."/>
            <person name="Stielow J.B."/>
            <person name="Szollosi G."/>
            <person name="Zifcakova L."/>
            <person name="Stursova M."/>
            <person name="Spatafora J.W."/>
            <person name="Tedersoo L."/>
            <person name="Vaario L.M."/>
            <person name="Yamada A."/>
            <person name="Yan M."/>
            <person name="Wang P."/>
            <person name="Xu J."/>
            <person name="Bruns T."/>
            <person name="Baldrian P."/>
            <person name="Vilgalys R."/>
            <person name="Dunand C."/>
            <person name="Henrissat B."/>
            <person name="Grigoriev I.V."/>
            <person name="Hibbett D."/>
            <person name="Nagy L.G."/>
            <person name="Martin F.M."/>
        </authorList>
    </citation>
    <scope>NUCLEOTIDE SEQUENCE</scope>
    <source>
        <strain evidence="6">BED1</strain>
    </source>
</reference>
<dbReference type="Pfam" id="PF01753">
    <property type="entry name" value="zf-MYND"/>
    <property type="match status" value="1"/>
</dbReference>
<evidence type="ECO:0000256" key="2">
    <source>
        <dbReference type="ARBA" id="ARBA00022771"/>
    </source>
</evidence>
<dbReference type="PROSITE" id="PS01360">
    <property type="entry name" value="ZF_MYND_1"/>
    <property type="match status" value="1"/>
</dbReference>
<dbReference type="PROSITE" id="PS50865">
    <property type="entry name" value="ZF_MYND_2"/>
    <property type="match status" value="1"/>
</dbReference>
<evidence type="ECO:0000256" key="4">
    <source>
        <dbReference type="PROSITE-ProRule" id="PRU00134"/>
    </source>
</evidence>
<dbReference type="SUPFAM" id="SSF144232">
    <property type="entry name" value="HIT/MYND zinc finger-like"/>
    <property type="match status" value="1"/>
</dbReference>
<evidence type="ECO:0000313" key="6">
    <source>
        <dbReference type="EMBL" id="KAF8433492.1"/>
    </source>
</evidence>
<evidence type="ECO:0000313" key="7">
    <source>
        <dbReference type="Proteomes" id="UP001194468"/>
    </source>
</evidence>
<evidence type="ECO:0000256" key="1">
    <source>
        <dbReference type="ARBA" id="ARBA00022723"/>
    </source>
</evidence>
<accession>A0AAD4BLG9</accession>
<feature type="domain" description="MYND-type" evidence="5">
    <location>
        <begin position="142"/>
        <end position="180"/>
    </location>
</feature>
<comment type="caution">
    <text evidence="6">The sequence shown here is derived from an EMBL/GenBank/DDBJ whole genome shotgun (WGS) entry which is preliminary data.</text>
</comment>
<organism evidence="6 7">
    <name type="scientific">Boletus edulis BED1</name>
    <dbReference type="NCBI Taxonomy" id="1328754"/>
    <lineage>
        <taxon>Eukaryota</taxon>
        <taxon>Fungi</taxon>
        <taxon>Dikarya</taxon>
        <taxon>Basidiomycota</taxon>
        <taxon>Agaricomycotina</taxon>
        <taxon>Agaricomycetes</taxon>
        <taxon>Agaricomycetidae</taxon>
        <taxon>Boletales</taxon>
        <taxon>Boletineae</taxon>
        <taxon>Boletaceae</taxon>
        <taxon>Boletoideae</taxon>
        <taxon>Boletus</taxon>
    </lineage>
</organism>
<evidence type="ECO:0000259" key="5">
    <source>
        <dbReference type="PROSITE" id="PS50865"/>
    </source>
</evidence>
<keyword evidence="3" id="KW-0862">Zinc</keyword>
<name>A0AAD4BLG9_BOLED</name>
<keyword evidence="7" id="KW-1185">Reference proteome</keyword>
<dbReference type="InterPro" id="IPR002893">
    <property type="entry name" value="Znf_MYND"/>
</dbReference>
<keyword evidence="1" id="KW-0479">Metal-binding</keyword>
<evidence type="ECO:0000256" key="3">
    <source>
        <dbReference type="ARBA" id="ARBA00022833"/>
    </source>
</evidence>
<sequence>MVPLSTSDLNNPVTFPTFLNLPAEYEINDAYFSSTKPRKHWCFLGRVISSNVLVRLSLEVEDKKGHRILVAFHTDDRGASFQAQCTPGSTIAVLYATQHIFAFSPPGVRLEESAYIRVFPYTLEAMLGTSKAIFERDRAARCEVCGRADANVKKCARCKTAWYCSKMCQTNGWVAHKDECNVFRDVQWFVTRNWEKGVHTHAFPVERVHWRALAQH</sequence>